<dbReference type="EMBL" id="AOME01000027">
    <property type="protein sequence ID" value="EMA54529.1"/>
    <property type="molecule type" value="Genomic_DNA"/>
</dbReference>
<evidence type="ECO:0000259" key="2">
    <source>
        <dbReference type="Pfam" id="PF01609"/>
    </source>
</evidence>
<evidence type="ECO:0000313" key="4">
    <source>
        <dbReference type="EMBL" id="EMA54529.1"/>
    </source>
</evidence>
<feature type="domain" description="Transposase IS4-like" evidence="2">
    <location>
        <begin position="319"/>
        <end position="561"/>
    </location>
</feature>
<evidence type="ECO:0000256" key="1">
    <source>
        <dbReference type="SAM" id="MobiDB-lite"/>
    </source>
</evidence>
<comment type="caution">
    <text evidence="4">The sequence shown here is derived from an EMBL/GenBank/DDBJ whole genome shotgun (WGS) entry which is preliminary data.</text>
</comment>
<dbReference type="OrthoDB" id="212730at2157"/>
<evidence type="ECO:0000259" key="3">
    <source>
        <dbReference type="Pfam" id="PF05598"/>
    </source>
</evidence>
<protein>
    <submittedName>
        <fullName evidence="4">Transposase IS4 family protein</fullName>
    </submittedName>
</protein>
<keyword evidence="5" id="KW-1185">Reference proteome</keyword>
<dbReference type="PATRIC" id="fig|1227456.3.peg.1158"/>
<name>M0NBS3_9EURY</name>
<dbReference type="GO" id="GO:0004803">
    <property type="term" value="F:transposase activity"/>
    <property type="evidence" value="ECO:0007669"/>
    <property type="project" value="InterPro"/>
</dbReference>
<reference evidence="4 5" key="1">
    <citation type="journal article" date="2014" name="PLoS Genet.">
        <title>Phylogenetically driven sequencing of extremely halophilic archaea reveals strategies for static and dynamic osmo-response.</title>
        <authorList>
            <person name="Becker E.A."/>
            <person name="Seitzer P.M."/>
            <person name="Tritt A."/>
            <person name="Larsen D."/>
            <person name="Krusor M."/>
            <person name="Yao A.I."/>
            <person name="Wu D."/>
            <person name="Madern D."/>
            <person name="Eisen J.A."/>
            <person name="Darling A.E."/>
            <person name="Facciotti M.T."/>
        </authorList>
    </citation>
    <scope>NUCLEOTIDE SEQUENCE [LARGE SCALE GENOMIC DNA]</scope>
    <source>
        <strain evidence="4 5">DSM 8989</strain>
    </source>
</reference>
<feature type="compositionally biased region" description="Acidic residues" evidence="1">
    <location>
        <begin position="423"/>
        <end position="432"/>
    </location>
</feature>
<dbReference type="GO" id="GO:0003677">
    <property type="term" value="F:DNA binding"/>
    <property type="evidence" value="ECO:0007669"/>
    <property type="project" value="InterPro"/>
</dbReference>
<dbReference type="Pfam" id="PF01609">
    <property type="entry name" value="DDE_Tnp_1"/>
    <property type="match status" value="1"/>
</dbReference>
<dbReference type="Pfam" id="PF05598">
    <property type="entry name" value="DUF772"/>
    <property type="match status" value="1"/>
</dbReference>
<dbReference type="AlphaFoldDB" id="M0NBS3"/>
<dbReference type="GO" id="GO:0006313">
    <property type="term" value="P:DNA transposition"/>
    <property type="evidence" value="ECO:0007669"/>
    <property type="project" value="InterPro"/>
</dbReference>
<sequence>MEPDDLVGFVSDVTTIAQARCEHATDYTDIETLICRLPTAHLTFTAHDSLAPYSGPYSMALLIRACLLKEINGWDETALHDHLRAYPSLRQALGFESLPDQSTLWRAWNERFSEELRDAVQKCADAVVMAARACEVPLPNRIKTEETDEPEGGDTPERQLVAAKTDEVWQQAKPFVTDAFALDRGQNWEIHENAFWEQHAYMGMREDMYARSGPASFSLDTTRERIPTGSTHRYQIGKLSVAEIRSMLRNTTRMLIARARQNGELDGPVFAAIDVTKGFPFTGDVEDHDDDILGYKDGSDYYQWAVLKIVGMDVPLVLDAIPRERGQSKDEIVEKLLSQATEMVDIDLVMMDREFDSDPVKDTCEEYGVHYLNPTRIFDRSDEADTIAWMYRNGKRFHVTEEESDDDTPTHKQIYLPKRASSDDDENEDDSLSEVWTEMCGEWEFEDVDGEPSERMSFSRLLADIQREEDIEERKQKAQDGEVDTAETVVFETNHPYVTARDADEDQMDGKEFIHMIERLIRWYRHRWGIENGFKKQKHFMVRTTSTERDYRFFNFAFACVLYNVWRLVDLLVKIAINDENRTYTPRVDANQFLTVAKQYYGLDPPD</sequence>
<feature type="domain" description="Transposase InsH N-terminal" evidence="3">
    <location>
        <begin position="56"/>
        <end position="107"/>
    </location>
</feature>
<organism evidence="4 5">
    <name type="scientific">Halococcus salifodinae DSM 8989</name>
    <dbReference type="NCBI Taxonomy" id="1227456"/>
    <lineage>
        <taxon>Archaea</taxon>
        <taxon>Methanobacteriati</taxon>
        <taxon>Methanobacteriota</taxon>
        <taxon>Stenosarchaea group</taxon>
        <taxon>Halobacteria</taxon>
        <taxon>Halobacteriales</taxon>
        <taxon>Halococcaceae</taxon>
        <taxon>Halococcus</taxon>
    </lineage>
</organism>
<gene>
    <name evidence="4" type="ORF">C450_05720</name>
</gene>
<feature type="region of interest" description="Disordered" evidence="1">
    <location>
        <begin position="400"/>
        <end position="433"/>
    </location>
</feature>
<dbReference type="InterPro" id="IPR002559">
    <property type="entry name" value="Transposase_11"/>
</dbReference>
<dbReference type="InterPro" id="IPR008490">
    <property type="entry name" value="Transposase_InsH_N"/>
</dbReference>
<dbReference type="RefSeq" id="WP_005041142.1">
    <property type="nucleotide sequence ID" value="NZ_AOME01000027.1"/>
</dbReference>
<evidence type="ECO:0000313" key="5">
    <source>
        <dbReference type="Proteomes" id="UP000011625"/>
    </source>
</evidence>
<dbReference type="Proteomes" id="UP000011625">
    <property type="component" value="Unassembled WGS sequence"/>
</dbReference>
<accession>M0NBS3</accession>
<proteinExistence type="predicted"/>